<accession>A0A0F9A232</accession>
<evidence type="ECO:0000313" key="1">
    <source>
        <dbReference type="EMBL" id="KKK66241.1"/>
    </source>
</evidence>
<dbReference type="EMBL" id="LAZR01060170">
    <property type="protein sequence ID" value="KKK66241.1"/>
    <property type="molecule type" value="Genomic_DNA"/>
</dbReference>
<feature type="non-terminal residue" evidence="1">
    <location>
        <position position="78"/>
    </location>
</feature>
<sequence length="78" mass="8693">MKLQPLDLNALGPVDWARLAFPQDDGYDTAIFEKIVGLRWGWKHEKPAPGRLTWLDGQVAIDEDNSWGNNFSLADGGP</sequence>
<gene>
    <name evidence="1" type="ORF">LCGC14_2966060</name>
</gene>
<name>A0A0F9A232_9ZZZZ</name>
<comment type="caution">
    <text evidence="1">The sequence shown here is derived from an EMBL/GenBank/DDBJ whole genome shotgun (WGS) entry which is preliminary data.</text>
</comment>
<dbReference type="AlphaFoldDB" id="A0A0F9A232"/>
<organism evidence="1">
    <name type="scientific">marine sediment metagenome</name>
    <dbReference type="NCBI Taxonomy" id="412755"/>
    <lineage>
        <taxon>unclassified sequences</taxon>
        <taxon>metagenomes</taxon>
        <taxon>ecological metagenomes</taxon>
    </lineage>
</organism>
<proteinExistence type="predicted"/>
<reference evidence="1" key="1">
    <citation type="journal article" date="2015" name="Nature">
        <title>Complex archaea that bridge the gap between prokaryotes and eukaryotes.</title>
        <authorList>
            <person name="Spang A."/>
            <person name="Saw J.H."/>
            <person name="Jorgensen S.L."/>
            <person name="Zaremba-Niedzwiedzka K."/>
            <person name="Martijn J."/>
            <person name="Lind A.E."/>
            <person name="van Eijk R."/>
            <person name="Schleper C."/>
            <person name="Guy L."/>
            <person name="Ettema T.J."/>
        </authorList>
    </citation>
    <scope>NUCLEOTIDE SEQUENCE</scope>
</reference>
<protein>
    <submittedName>
        <fullName evidence="1">Uncharacterized protein</fullName>
    </submittedName>
</protein>